<protein>
    <submittedName>
        <fullName evidence="1">Uncharacterized protein</fullName>
    </submittedName>
</protein>
<dbReference type="AlphaFoldDB" id="B7JN56"/>
<name>B7JN56_BACC0</name>
<proteinExistence type="predicted"/>
<reference evidence="1 2" key="1">
    <citation type="submission" date="2008-10" db="EMBL/GenBank/DDBJ databases">
        <title>Genome sequence of Bacillus cereus AH820.</title>
        <authorList>
            <person name="Dodson R.J."/>
            <person name="Durkin A.S."/>
            <person name="Rosovitz M.J."/>
            <person name="Rasko D.A."/>
            <person name="Hoffmaster A."/>
            <person name="Ravel J."/>
            <person name="Sutton G."/>
        </authorList>
    </citation>
    <scope>NUCLEOTIDE SEQUENCE [LARGE SCALE GENOMIC DNA]</scope>
    <source>
        <strain evidence="1 2">AH820</strain>
    </source>
</reference>
<sequence>MLPLISVISHKLSESFIFFSGFDIQGNNNFLNPYIPL</sequence>
<gene>
    <name evidence="1" type="ordered locus">BCAH820_0404</name>
</gene>
<evidence type="ECO:0000313" key="1">
    <source>
        <dbReference type="EMBL" id="ACK87625.1"/>
    </source>
</evidence>
<accession>B7JN56</accession>
<organism evidence="1 2">
    <name type="scientific">Bacillus cereus (strain AH820)</name>
    <dbReference type="NCBI Taxonomy" id="405535"/>
    <lineage>
        <taxon>Bacteria</taxon>
        <taxon>Bacillati</taxon>
        <taxon>Bacillota</taxon>
        <taxon>Bacilli</taxon>
        <taxon>Bacillales</taxon>
        <taxon>Bacillaceae</taxon>
        <taxon>Bacillus</taxon>
        <taxon>Bacillus cereus group</taxon>
    </lineage>
</organism>
<evidence type="ECO:0000313" key="2">
    <source>
        <dbReference type="Proteomes" id="UP000001363"/>
    </source>
</evidence>
<dbReference type="KEGG" id="bcu:BCAH820_0404"/>
<dbReference type="HOGENOM" id="CLU_3339571_0_0_9"/>
<dbReference type="Proteomes" id="UP000001363">
    <property type="component" value="Chromosome"/>
</dbReference>
<dbReference type="EMBL" id="CP001283">
    <property type="protein sequence ID" value="ACK87625.1"/>
    <property type="molecule type" value="Genomic_DNA"/>
</dbReference>